<proteinExistence type="inferred from homology"/>
<keyword evidence="2 4" id="KW-0396">Initiation factor</keyword>
<dbReference type="GO" id="GO:0071540">
    <property type="term" value="C:eukaryotic translation initiation factor 3 complex, eIF3e"/>
    <property type="evidence" value="ECO:0007669"/>
    <property type="project" value="UniProtKB-UniRule"/>
</dbReference>
<protein>
    <recommendedName>
        <fullName evidence="4 5">Eukaryotic translation initiation factor 3 subunit E</fullName>
        <shortName evidence="4">eIF3e</shortName>
    </recommendedName>
</protein>
<feature type="domain" description="PCI" evidence="6">
    <location>
        <begin position="246"/>
        <end position="414"/>
    </location>
</feature>
<dbReference type="InterPro" id="IPR019010">
    <property type="entry name" value="eIF3e_N"/>
</dbReference>
<accession>A0AA38VEN3</accession>
<sequence length="440" mass="50073">MDSLASSEFDLLPKLVTRLDRHMIFPLLEFSAGQLEDEETGSPKDAAKAREITRAKYELLKKTNMTDYVANLYCELEGLENPPDEFAAKRQKVIETLEKFEDETSKITELLQNEDVVSNLRSDKVANLEFLKKEHGVTIDMVNALYDFGNFQYSCGNYAAAAELLYQFRVLSTDNDKVAAATWGKLASEILCTNWESAIEELQKVKESIDTKLFNNPLAQLNHRTWLIHWALFPLFNYDAARDTILDLFFSPAFINTIQTSCPWVLRYLTAAVITGRSRTRNSGAHQKQLKDIVRIVKQEAYEYSDPVTDFVRALFVDFDFEEAQRQLASAEEVLRADFFLVSAGDAFVDAARHLIFESYCKIHARIDINGLSARLGLNVDDGEKWIVNLIRDTRLDAKIDYKEGTVVMNHPPSSVYQQVIERTKGGFFRTQVLSAAVAR</sequence>
<comment type="function">
    <text evidence="4">Component of the eukaryotic translation initiation factor 3 (eIF-3) complex, which is involved in protein synthesis of a specialized repertoire of mRNAs and, together with other initiation factors, stimulates binding of mRNA and methionyl-tRNAi to the 40S ribosome. The eIF-3 complex specifically targets and initiates translation of a subset of mRNAs involved in cell proliferation.</text>
</comment>
<dbReference type="SMART" id="SM00088">
    <property type="entry name" value="PINT"/>
    <property type="match status" value="1"/>
</dbReference>
<gene>
    <name evidence="4" type="primary">INT6</name>
    <name evidence="7" type="ORF">NKR23_g5848</name>
</gene>
<dbReference type="CDD" id="cd21378">
    <property type="entry name" value="eIF3E"/>
    <property type="match status" value="1"/>
</dbReference>
<comment type="caution">
    <text evidence="7">The sequence shown here is derived from an EMBL/GenBank/DDBJ whole genome shotgun (WGS) entry which is preliminary data.</text>
</comment>
<dbReference type="Gene3D" id="1.25.40.570">
    <property type="match status" value="1"/>
</dbReference>
<keyword evidence="8" id="KW-1185">Reference proteome</keyword>
<dbReference type="EMBL" id="JANBVO010000016">
    <property type="protein sequence ID" value="KAJ9144645.1"/>
    <property type="molecule type" value="Genomic_DNA"/>
</dbReference>
<evidence type="ECO:0000256" key="4">
    <source>
        <dbReference type="HAMAP-Rule" id="MF_03004"/>
    </source>
</evidence>
<dbReference type="SUPFAM" id="SSF46785">
    <property type="entry name" value="Winged helix' DNA-binding domain"/>
    <property type="match status" value="1"/>
</dbReference>
<comment type="subcellular location">
    <subcellularLocation>
        <location evidence="4 5">Cytoplasm</location>
    </subcellularLocation>
</comment>
<dbReference type="Proteomes" id="UP001174694">
    <property type="component" value="Unassembled WGS sequence"/>
</dbReference>
<dbReference type="Pfam" id="PF01399">
    <property type="entry name" value="PCI"/>
    <property type="match status" value="1"/>
</dbReference>
<organism evidence="7 8">
    <name type="scientific">Pleurostoma richardsiae</name>
    <dbReference type="NCBI Taxonomy" id="41990"/>
    <lineage>
        <taxon>Eukaryota</taxon>
        <taxon>Fungi</taxon>
        <taxon>Dikarya</taxon>
        <taxon>Ascomycota</taxon>
        <taxon>Pezizomycotina</taxon>
        <taxon>Sordariomycetes</taxon>
        <taxon>Sordariomycetidae</taxon>
        <taxon>Calosphaeriales</taxon>
        <taxon>Pleurostomataceae</taxon>
        <taxon>Pleurostoma</taxon>
    </lineage>
</organism>
<keyword evidence="1 4" id="KW-0963">Cytoplasm</keyword>
<comment type="similarity">
    <text evidence="4 5">Belongs to the eIF-3 subunit E family.</text>
</comment>
<evidence type="ECO:0000259" key="6">
    <source>
        <dbReference type="PROSITE" id="PS50250"/>
    </source>
</evidence>
<dbReference type="InterPro" id="IPR000717">
    <property type="entry name" value="PCI_dom"/>
</dbReference>
<dbReference type="InterPro" id="IPR016650">
    <property type="entry name" value="eIF3e"/>
</dbReference>
<evidence type="ECO:0000313" key="8">
    <source>
        <dbReference type="Proteomes" id="UP001174694"/>
    </source>
</evidence>
<evidence type="ECO:0000256" key="1">
    <source>
        <dbReference type="ARBA" id="ARBA00022490"/>
    </source>
</evidence>
<dbReference type="GO" id="GO:0016282">
    <property type="term" value="C:eukaryotic 43S preinitiation complex"/>
    <property type="evidence" value="ECO:0007669"/>
    <property type="project" value="UniProtKB-UniRule"/>
</dbReference>
<dbReference type="HAMAP" id="MF_03004">
    <property type="entry name" value="eIF3e"/>
    <property type="match status" value="1"/>
</dbReference>
<dbReference type="GO" id="GO:0001732">
    <property type="term" value="P:formation of cytoplasmic translation initiation complex"/>
    <property type="evidence" value="ECO:0007669"/>
    <property type="project" value="UniProtKB-UniRule"/>
</dbReference>
<dbReference type="GO" id="GO:0033290">
    <property type="term" value="C:eukaryotic 48S preinitiation complex"/>
    <property type="evidence" value="ECO:0007669"/>
    <property type="project" value="UniProtKB-UniRule"/>
</dbReference>
<dbReference type="PROSITE" id="PS50250">
    <property type="entry name" value="PCI"/>
    <property type="match status" value="1"/>
</dbReference>
<dbReference type="PANTHER" id="PTHR10317">
    <property type="entry name" value="EUKARYOTIC TRANSLATION INITIATION FACTOR 3 SUBUNIT E"/>
    <property type="match status" value="1"/>
</dbReference>
<dbReference type="AlphaFoldDB" id="A0AA38VEN3"/>
<dbReference type="Pfam" id="PF09440">
    <property type="entry name" value="eIF3_N"/>
    <property type="match status" value="1"/>
</dbReference>
<reference evidence="7" key="1">
    <citation type="submission" date="2022-07" db="EMBL/GenBank/DDBJ databases">
        <title>Fungi with potential for degradation of polypropylene.</title>
        <authorList>
            <person name="Gostincar C."/>
        </authorList>
    </citation>
    <scope>NUCLEOTIDE SEQUENCE</scope>
    <source>
        <strain evidence="7">EXF-13308</strain>
    </source>
</reference>
<name>A0AA38VEN3_9PEZI</name>
<dbReference type="PIRSF" id="PIRSF016255">
    <property type="entry name" value="eIF3e_su6"/>
    <property type="match status" value="1"/>
</dbReference>
<evidence type="ECO:0000256" key="2">
    <source>
        <dbReference type="ARBA" id="ARBA00022540"/>
    </source>
</evidence>
<evidence type="ECO:0000313" key="7">
    <source>
        <dbReference type="EMBL" id="KAJ9144645.1"/>
    </source>
</evidence>
<dbReference type="Pfam" id="PF21357">
    <property type="entry name" value="EIF3E_C"/>
    <property type="match status" value="1"/>
</dbReference>
<evidence type="ECO:0000256" key="3">
    <source>
        <dbReference type="ARBA" id="ARBA00022917"/>
    </source>
</evidence>
<dbReference type="SMART" id="SM01186">
    <property type="entry name" value="eIF3_N"/>
    <property type="match status" value="1"/>
</dbReference>
<evidence type="ECO:0000256" key="5">
    <source>
        <dbReference type="PIRNR" id="PIRNR016255"/>
    </source>
</evidence>
<comment type="subunit">
    <text evidence="4 5">Component of the eukaryotic translation initiation factor 3 (eIF-3) complex.</text>
</comment>
<dbReference type="InterPro" id="IPR036390">
    <property type="entry name" value="WH_DNA-bd_sf"/>
</dbReference>
<dbReference type="GO" id="GO:0003743">
    <property type="term" value="F:translation initiation factor activity"/>
    <property type="evidence" value="ECO:0007669"/>
    <property type="project" value="UniProtKB-UniRule"/>
</dbReference>
<keyword evidence="3 4" id="KW-0648">Protein biosynthesis</keyword>